<reference evidence="1" key="1">
    <citation type="submission" date="2021-03" db="EMBL/GenBank/DDBJ databases">
        <authorList>
            <person name="Stanton E."/>
        </authorList>
    </citation>
    <scope>NUCLEOTIDE SEQUENCE</scope>
    <source>
        <strain evidence="1">2020EL-00113</strain>
    </source>
</reference>
<protein>
    <submittedName>
        <fullName evidence="1">Uncharacterized protein</fullName>
    </submittedName>
</protein>
<dbReference type="AlphaFoldDB" id="A0A8I2DC16"/>
<evidence type="ECO:0000313" key="2">
    <source>
        <dbReference type="Proteomes" id="UP000674270"/>
    </source>
</evidence>
<comment type="caution">
    <text evidence="1">The sequence shown here is derived from an EMBL/GenBank/DDBJ whole genome shotgun (WGS) entry which is preliminary data.</text>
</comment>
<gene>
    <name evidence="1" type="ORF">J7T18_16520</name>
</gene>
<name>A0A8I2DC16_9GAMM</name>
<dbReference type="RefSeq" id="WP_210844204.1">
    <property type="nucleotide sequence ID" value="NZ_JAGKLY010000008.1"/>
</dbReference>
<organism evidence="1 2">
    <name type="scientific">Providencia huaxiensis</name>
    <dbReference type="NCBI Taxonomy" id="2027290"/>
    <lineage>
        <taxon>Bacteria</taxon>
        <taxon>Pseudomonadati</taxon>
        <taxon>Pseudomonadota</taxon>
        <taxon>Gammaproteobacteria</taxon>
        <taxon>Enterobacterales</taxon>
        <taxon>Morganellaceae</taxon>
        <taxon>Providencia</taxon>
    </lineage>
</organism>
<proteinExistence type="predicted"/>
<dbReference type="Proteomes" id="UP000674270">
    <property type="component" value="Unassembled WGS sequence"/>
</dbReference>
<sequence>MTEIRRRVDSLYVCDPSSYIGKIREYHRQNFEQVGNGLRHVEGQLRKAIASSAYQNIQDDVLTFTRLYSMLLSVWCEARLHVLIYEESVFTEHERSIIYNQNSLEQRWLTALAIAVKKNGNIQFEEDANEDSLGIILFTIYERIKTWISGHLAPVIRNRNKVAHGQWLKPFQNTQDEWVNSTSFTICSQSIQDFKKDSILFTNEKIKLLNIICGAINSIAIGSGHKKYNVQSFDEINRNVNKQIDKIEHIDYLAFVKRTQKSYKEQFDESISNTTG</sequence>
<accession>A0A8I2DC16</accession>
<dbReference type="EMBL" id="JAGKLY010000008">
    <property type="protein sequence ID" value="MBQ0269907.1"/>
    <property type="molecule type" value="Genomic_DNA"/>
</dbReference>
<evidence type="ECO:0000313" key="1">
    <source>
        <dbReference type="EMBL" id="MBQ0269907.1"/>
    </source>
</evidence>